<feature type="chain" id="PRO_5047059442" description="Serine aminopeptidase S33 family" evidence="1">
    <location>
        <begin position="21"/>
        <end position="686"/>
    </location>
</feature>
<feature type="signal peptide" evidence="1">
    <location>
        <begin position="1"/>
        <end position="20"/>
    </location>
</feature>
<evidence type="ECO:0000256" key="1">
    <source>
        <dbReference type="SAM" id="SignalP"/>
    </source>
</evidence>
<keyword evidence="3" id="KW-1185">Reference proteome</keyword>
<dbReference type="EMBL" id="JANFQO010000013">
    <property type="protein sequence ID" value="MCQ4165972.1"/>
    <property type="molecule type" value="Genomic_DNA"/>
</dbReference>
<dbReference type="Proteomes" id="UP001165498">
    <property type="component" value="Unassembled WGS sequence"/>
</dbReference>
<dbReference type="SUPFAM" id="SSF53474">
    <property type="entry name" value="alpha/beta-Hydrolases"/>
    <property type="match status" value="1"/>
</dbReference>
<proteinExistence type="predicted"/>
<organism evidence="2 3">
    <name type="scientific">Tahibacter harae</name>
    <dbReference type="NCBI Taxonomy" id="2963937"/>
    <lineage>
        <taxon>Bacteria</taxon>
        <taxon>Pseudomonadati</taxon>
        <taxon>Pseudomonadota</taxon>
        <taxon>Gammaproteobacteria</taxon>
        <taxon>Lysobacterales</taxon>
        <taxon>Rhodanobacteraceae</taxon>
        <taxon>Tahibacter</taxon>
    </lineage>
</organism>
<reference evidence="2" key="1">
    <citation type="submission" date="2022-07" db="EMBL/GenBank/DDBJ databases">
        <title>Tahibacter sp., a new gammaproteobacterium isolated from the silt sample collected at pig farm.</title>
        <authorList>
            <person name="Chen H."/>
        </authorList>
    </citation>
    <scope>NUCLEOTIDE SEQUENCE</scope>
    <source>
        <strain evidence="2">P2K</strain>
    </source>
</reference>
<evidence type="ECO:0000313" key="3">
    <source>
        <dbReference type="Proteomes" id="UP001165498"/>
    </source>
</evidence>
<dbReference type="RefSeq" id="WP_255915160.1">
    <property type="nucleotide sequence ID" value="NZ_JANFQO010000013.1"/>
</dbReference>
<evidence type="ECO:0000313" key="2">
    <source>
        <dbReference type="EMBL" id="MCQ4165972.1"/>
    </source>
</evidence>
<protein>
    <recommendedName>
        <fullName evidence="4">Serine aminopeptidase S33 family</fullName>
    </recommendedName>
</protein>
<dbReference type="InterPro" id="IPR029058">
    <property type="entry name" value="AB_hydrolase_fold"/>
</dbReference>
<gene>
    <name evidence="2" type="ORF">NM961_14720</name>
</gene>
<comment type="caution">
    <text evidence="2">The sequence shown here is derived from an EMBL/GenBank/DDBJ whole genome shotgun (WGS) entry which is preliminary data.</text>
</comment>
<accession>A0ABT1QUL2</accession>
<sequence>MNMGMRVLLGGLLACGLVQAAAAVQEIEGQAASGAYYKIAVPDGWQPGGALVLYQHGLNFSPDTDPGLGPLRDIALQQGYAIAASGFSSRGWSLLRAVDENKELLQIFRARVGAPGELVPFGGSMGGLIALKLTEDRDLNPLIKGALALCPPVAASRAWDSGLDVRLAYDVVCADIDHGQLKTGAEPYPWAYNMDDIPDDLDNLEFDPDVRSALLNVTVCTGITLPQSIRTNGMRSRLARLQAITGIRDEKFLLTNIAYSTFVMSDVLRAADKMGGRNPFGNIGAAYADADLDARIRRVTPQPAAQVEFNWHSNYRGDVGSAKILSVHTSGDELVVPQHQYVLRQLTPPAQLVSSVVREAEPSHCGFSEREGLVAWEALRRWKDGGAKPTVALLQQGCLSVSGDGECRFDPDFEPTSFDAKVPPRSEPVLVDARFSGSWFDPSRNGEGIMLEILPDNRAIVYFFTFPPQGQTPPQAWILGEGRVVPGGIAFEQAAYRPSRPDGGPLTPEATNWGRFWIGFSDCNNGELRWEGPDGWGRKTVKLSRITALKGLGCGDSGPAPVQASGSWFDPAHAGSGFHVEELGDNRSLIMYYGAPGSSDFVGWASAVVDGNLATERDIFMVTVRGPVFGDNYDPAAVVITRDALALRIRLGCTRGTAQLTRPGSAPVALNLERLSLPDTMPHCTD</sequence>
<name>A0ABT1QUL2_9GAMM</name>
<evidence type="ECO:0008006" key="4">
    <source>
        <dbReference type="Google" id="ProtNLM"/>
    </source>
</evidence>
<dbReference type="Gene3D" id="3.40.50.1820">
    <property type="entry name" value="alpha/beta hydrolase"/>
    <property type="match status" value="1"/>
</dbReference>
<keyword evidence="1" id="KW-0732">Signal</keyword>